<dbReference type="Gene3D" id="1.10.1200.100">
    <property type="entry name" value="conserved protein domain from corynebacterium diphtheriae"/>
    <property type="match status" value="1"/>
</dbReference>
<feature type="chain" id="PRO_5047470225" evidence="4">
    <location>
        <begin position="36"/>
        <end position="217"/>
    </location>
</feature>
<evidence type="ECO:0000256" key="4">
    <source>
        <dbReference type="SAM" id="SignalP"/>
    </source>
</evidence>
<dbReference type="InterPro" id="IPR023346">
    <property type="entry name" value="Lysozyme-like_dom_sf"/>
</dbReference>
<dbReference type="RefSeq" id="WP_022862904.1">
    <property type="nucleotide sequence ID" value="NZ_ATVG01000004.1"/>
</dbReference>
<evidence type="ECO:0000259" key="5">
    <source>
        <dbReference type="Pfam" id="PF06737"/>
    </source>
</evidence>
<accession>A0ABY7U733</accession>
<gene>
    <name evidence="7" type="primary">rpfA1</name>
    <name evidence="7" type="ORF">CMASS_03090</name>
</gene>
<dbReference type="EMBL" id="CP063189">
    <property type="protein sequence ID" value="WCZ32073.1"/>
    <property type="molecule type" value="Genomic_DNA"/>
</dbReference>
<reference evidence="7 8" key="1">
    <citation type="submission" date="2020-10" db="EMBL/GenBank/DDBJ databases">
        <title>Complete genome sequence of Corynebacterium massiliense DSM 45435, type strain of Corynebacterium massiliense.</title>
        <authorList>
            <person name="Busche T."/>
            <person name="Kalinowski J."/>
            <person name="Ruckert C."/>
        </authorList>
    </citation>
    <scope>NUCLEOTIDE SEQUENCE [LARGE SCALE GENOMIC DNA]</scope>
    <source>
        <strain evidence="7 8">DSM 45435</strain>
    </source>
</reference>
<dbReference type="Proteomes" id="UP001220064">
    <property type="component" value="Chromosome"/>
</dbReference>
<dbReference type="SUPFAM" id="SSF53955">
    <property type="entry name" value="Lysozyme-like"/>
    <property type="match status" value="1"/>
</dbReference>
<feature type="compositionally biased region" description="Low complexity" evidence="3">
    <location>
        <begin position="136"/>
        <end position="153"/>
    </location>
</feature>
<dbReference type="InterPro" id="IPR044905">
    <property type="entry name" value="Rpf1_C_sf"/>
</dbReference>
<organism evidence="7 8">
    <name type="scientific">Corynebacterium massiliense DSM 45435</name>
    <dbReference type="NCBI Taxonomy" id="1121364"/>
    <lineage>
        <taxon>Bacteria</taxon>
        <taxon>Bacillati</taxon>
        <taxon>Actinomycetota</taxon>
        <taxon>Actinomycetes</taxon>
        <taxon>Mycobacteriales</taxon>
        <taxon>Corynebacteriaceae</taxon>
        <taxon>Corynebacterium</taxon>
    </lineage>
</organism>
<dbReference type="InterPro" id="IPR006311">
    <property type="entry name" value="TAT_signal"/>
</dbReference>
<keyword evidence="8" id="KW-1185">Reference proteome</keyword>
<feature type="domain" description="Resuscitation-promoting factor Rpf1 C-terminal" evidence="6">
    <location>
        <begin position="116"/>
        <end position="207"/>
    </location>
</feature>
<name>A0ABY7U733_9CORY</name>
<comment type="similarity">
    <text evidence="1">Belongs to the transglycosylase family. Rpf subfamily.</text>
</comment>
<dbReference type="PROSITE" id="PS51318">
    <property type="entry name" value="TAT"/>
    <property type="match status" value="1"/>
</dbReference>
<feature type="region of interest" description="Disordered" evidence="3">
    <location>
        <begin position="118"/>
        <end position="156"/>
    </location>
</feature>
<dbReference type="Gene3D" id="1.10.530.10">
    <property type="match status" value="1"/>
</dbReference>
<dbReference type="EC" id="3.-.-.-" evidence="7"/>
<evidence type="ECO:0000313" key="7">
    <source>
        <dbReference type="EMBL" id="WCZ32073.1"/>
    </source>
</evidence>
<evidence type="ECO:0000256" key="3">
    <source>
        <dbReference type="SAM" id="MobiDB-lite"/>
    </source>
</evidence>
<evidence type="ECO:0000313" key="8">
    <source>
        <dbReference type="Proteomes" id="UP001220064"/>
    </source>
</evidence>
<dbReference type="Pfam" id="PF11574">
    <property type="entry name" value="Rpf1_C"/>
    <property type="match status" value="1"/>
</dbReference>
<dbReference type="InterPro" id="IPR021630">
    <property type="entry name" value="Rpf1_C"/>
</dbReference>
<dbReference type="GO" id="GO:0016787">
    <property type="term" value="F:hydrolase activity"/>
    <property type="evidence" value="ECO:0007669"/>
    <property type="project" value="UniProtKB-KW"/>
</dbReference>
<feature type="signal peptide" evidence="4">
    <location>
        <begin position="1"/>
        <end position="35"/>
    </location>
</feature>
<dbReference type="InterPro" id="IPR010618">
    <property type="entry name" value="RPF"/>
</dbReference>
<sequence>MGRHTAHRKGFASKLAASTVAVGAAGALFAPAATAAPDSDWDRLAQCESGGDWHINTGNGFQGGLQFNQGTWQGHGGGEFAPSADQATREQQIVVAERVLASQGWGAWPACSASLGLNSAPTERDAAPAPAPAPEAEPVEAPADAPAEVHAAADGQSDEAAVDAVYGMVKDTLATYGVEVPAFVDDLYNANRGNFTEFYNANRDYIDYVADLAEQNL</sequence>
<proteinExistence type="inferred from homology"/>
<keyword evidence="2 7" id="KW-0378">Hydrolase</keyword>
<evidence type="ECO:0000256" key="2">
    <source>
        <dbReference type="ARBA" id="ARBA00022801"/>
    </source>
</evidence>
<evidence type="ECO:0000256" key="1">
    <source>
        <dbReference type="ARBA" id="ARBA00010830"/>
    </source>
</evidence>
<evidence type="ECO:0000259" key="6">
    <source>
        <dbReference type="Pfam" id="PF11574"/>
    </source>
</evidence>
<dbReference type="Pfam" id="PF06737">
    <property type="entry name" value="Transglycosylas"/>
    <property type="match status" value="1"/>
</dbReference>
<keyword evidence="4" id="KW-0732">Signal</keyword>
<dbReference type="CDD" id="cd13925">
    <property type="entry name" value="RPF"/>
    <property type="match status" value="1"/>
</dbReference>
<feature type="domain" description="Resuscitation-promoting factor core lysozyme-like" evidence="5">
    <location>
        <begin position="35"/>
        <end position="111"/>
    </location>
</feature>
<protein>
    <submittedName>
        <fullName evidence="7">Resuscitation-promoting factor RpfA</fullName>
        <ecNumber evidence="7">3.-.-.-</ecNumber>
    </submittedName>
</protein>